<dbReference type="InterPro" id="IPR048530">
    <property type="entry name" value="FAM171_N"/>
</dbReference>
<reference evidence="2" key="1">
    <citation type="submission" date="2025-08" db="UniProtKB">
        <authorList>
            <consortium name="Ensembl"/>
        </authorList>
    </citation>
    <scope>IDENTIFICATION</scope>
</reference>
<dbReference type="PANTHER" id="PTHR31626">
    <property type="entry name" value="SUSHI DOMAIN-CONTAINING PROTEIN"/>
    <property type="match status" value="1"/>
</dbReference>
<evidence type="ECO:0000259" key="1">
    <source>
        <dbReference type="Pfam" id="PF10577"/>
    </source>
</evidence>
<protein>
    <recommendedName>
        <fullName evidence="1">FAM171 N-terminal domain-containing protein</fullName>
    </recommendedName>
</protein>
<keyword evidence="3" id="KW-1185">Reference proteome</keyword>
<dbReference type="Proteomes" id="UP000694548">
    <property type="component" value="Unassembled WGS sequence"/>
</dbReference>
<reference evidence="2" key="2">
    <citation type="submission" date="2025-09" db="UniProtKB">
        <authorList>
            <consortium name="Ensembl"/>
        </authorList>
    </citation>
    <scope>IDENTIFICATION</scope>
</reference>
<feature type="domain" description="FAM171 N-terminal" evidence="1">
    <location>
        <begin position="69"/>
        <end position="193"/>
    </location>
</feature>
<dbReference type="AlphaFoldDB" id="A0A8C6ME07"/>
<sequence length="230" mass="25006">QMSVRHVVPCQIACGDSLRDNHRSRPSVGCGQTIYSHILDGWPDYQTSGVSGVSHWEEPNSGLTGSTFNLRVQVADMLSGLPLSQALVELFINHTMNSSAVSAEDGGAWLRAPYPSRLPLTVAASRAGYISTLMSCKANRTPIFSSLTVWLLRMTQGNIWLFEDSVLITRKTPGGFSQPVVRFPQRLLNLSHSRNAFPGQLGDIVPPWCPGSFCLDVPGKPLQGVTQEAS</sequence>
<evidence type="ECO:0000313" key="2">
    <source>
        <dbReference type="Ensembl" id="ENSNFUP00015034014.1"/>
    </source>
</evidence>
<name>A0A8C6ME07_NOTFU</name>
<evidence type="ECO:0000313" key="3">
    <source>
        <dbReference type="Proteomes" id="UP000694548"/>
    </source>
</evidence>
<dbReference type="PANTHER" id="PTHR31626:SF2">
    <property type="entry name" value="PROTEIN FAM171B"/>
    <property type="match status" value="1"/>
</dbReference>
<dbReference type="InterPro" id="IPR018890">
    <property type="entry name" value="FAM171"/>
</dbReference>
<dbReference type="Ensembl" id="ENSNFUT00015035545.1">
    <property type="protein sequence ID" value="ENSNFUP00015034014.1"/>
    <property type="gene ID" value="ENSNFUG00015016615.1"/>
</dbReference>
<organism evidence="2 3">
    <name type="scientific">Nothobranchius furzeri</name>
    <name type="common">Turquoise killifish</name>
    <dbReference type="NCBI Taxonomy" id="105023"/>
    <lineage>
        <taxon>Eukaryota</taxon>
        <taxon>Metazoa</taxon>
        <taxon>Chordata</taxon>
        <taxon>Craniata</taxon>
        <taxon>Vertebrata</taxon>
        <taxon>Euteleostomi</taxon>
        <taxon>Actinopterygii</taxon>
        <taxon>Neopterygii</taxon>
        <taxon>Teleostei</taxon>
        <taxon>Neoteleostei</taxon>
        <taxon>Acanthomorphata</taxon>
        <taxon>Ovalentaria</taxon>
        <taxon>Atherinomorphae</taxon>
        <taxon>Cyprinodontiformes</taxon>
        <taxon>Nothobranchiidae</taxon>
        <taxon>Nothobranchius</taxon>
    </lineage>
</organism>
<proteinExistence type="predicted"/>
<accession>A0A8C6ME07</accession>
<dbReference type="GeneTree" id="ENSGT00950000183184"/>
<dbReference type="Pfam" id="PF10577">
    <property type="entry name" value="FAM171A1-2-B_N"/>
    <property type="match status" value="1"/>
</dbReference>